<dbReference type="SUPFAM" id="SSF51735">
    <property type="entry name" value="NAD(P)-binding Rossmann-fold domains"/>
    <property type="match status" value="1"/>
</dbReference>
<comment type="cofactor">
    <cofactor evidence="1 6">
        <name>Zn(2+)</name>
        <dbReference type="ChEBI" id="CHEBI:29105"/>
    </cofactor>
</comment>
<dbReference type="CDD" id="cd05283">
    <property type="entry name" value="CAD1"/>
    <property type="match status" value="1"/>
</dbReference>
<organism evidence="9 10">
    <name type="scientific">Cordyceps javanica</name>
    <dbReference type="NCBI Taxonomy" id="43265"/>
    <lineage>
        <taxon>Eukaryota</taxon>
        <taxon>Fungi</taxon>
        <taxon>Dikarya</taxon>
        <taxon>Ascomycota</taxon>
        <taxon>Pezizomycotina</taxon>
        <taxon>Sordariomycetes</taxon>
        <taxon>Hypocreomycetidae</taxon>
        <taxon>Hypocreales</taxon>
        <taxon>Cordycipitaceae</taxon>
        <taxon>Cordyceps</taxon>
    </lineage>
</organism>
<evidence type="ECO:0000256" key="2">
    <source>
        <dbReference type="ARBA" id="ARBA00005179"/>
    </source>
</evidence>
<dbReference type="Pfam" id="PF08240">
    <property type="entry name" value="ADH_N"/>
    <property type="match status" value="1"/>
</dbReference>
<dbReference type="OrthoDB" id="1879366at2759"/>
<dbReference type="SUPFAM" id="SSF50129">
    <property type="entry name" value="GroES-like"/>
    <property type="match status" value="1"/>
</dbReference>
<dbReference type="InterPro" id="IPR020843">
    <property type="entry name" value="ER"/>
</dbReference>
<evidence type="ECO:0000256" key="7">
    <source>
        <dbReference type="SAM" id="MobiDB-lite"/>
    </source>
</evidence>
<dbReference type="InterPro" id="IPR013154">
    <property type="entry name" value="ADH-like_N"/>
</dbReference>
<dbReference type="PANTHER" id="PTHR42683">
    <property type="entry name" value="ALDEHYDE REDUCTASE"/>
    <property type="match status" value="1"/>
</dbReference>
<dbReference type="STRING" id="43265.A0A545UUZ5"/>
<evidence type="ECO:0000256" key="1">
    <source>
        <dbReference type="ARBA" id="ARBA00001947"/>
    </source>
</evidence>
<proteinExistence type="inferred from homology"/>
<dbReference type="InterPro" id="IPR036291">
    <property type="entry name" value="NAD(P)-bd_dom_sf"/>
</dbReference>
<gene>
    <name evidence="9" type="ORF">IF1G_07865</name>
</gene>
<dbReference type="Gene3D" id="3.90.180.10">
    <property type="entry name" value="Medium-chain alcohol dehydrogenases, catalytic domain"/>
    <property type="match status" value="1"/>
</dbReference>
<feature type="domain" description="Enoyl reductase (ER)" evidence="8">
    <location>
        <begin position="9"/>
        <end position="335"/>
    </location>
</feature>
<evidence type="ECO:0000313" key="10">
    <source>
        <dbReference type="Proteomes" id="UP000315783"/>
    </source>
</evidence>
<dbReference type="Gene3D" id="3.40.50.720">
    <property type="entry name" value="NAD(P)-binding Rossmann-like Domain"/>
    <property type="match status" value="1"/>
</dbReference>
<dbReference type="PROSITE" id="PS00059">
    <property type="entry name" value="ADH_ZINC"/>
    <property type="match status" value="1"/>
</dbReference>
<evidence type="ECO:0000313" key="9">
    <source>
        <dbReference type="EMBL" id="TQV93287.1"/>
    </source>
</evidence>
<dbReference type="AlphaFoldDB" id="A0A545UUZ5"/>
<protein>
    <submittedName>
        <fullName evidence="9">NADP-dependent alcohol dehydrogenase</fullName>
    </submittedName>
</protein>
<dbReference type="InterPro" id="IPR002328">
    <property type="entry name" value="ADH_Zn_CS"/>
</dbReference>
<comment type="similarity">
    <text evidence="6">Belongs to the zinc-containing alcohol dehydrogenase family.</text>
</comment>
<evidence type="ECO:0000256" key="3">
    <source>
        <dbReference type="ARBA" id="ARBA00022723"/>
    </source>
</evidence>
<evidence type="ECO:0000259" key="8">
    <source>
        <dbReference type="SMART" id="SM00829"/>
    </source>
</evidence>
<sequence length="355" mass="37939">MLSFTVYKGSPDGTPVKSTTSKPRQLTGDQVLLKVLASGVCGTDMVLGHEGVGEVQAVGPEVRALKPGQVVGWGYQTGACGLCAACLSGDETYCAERQMYGGAGASPEQGSFATHAVWREAFLHALPEGLSPADAAPLQCGGATVFTALLGVRPTDTVGVLGVGGLGHLAIQFAAKMGCRVVVLSGSDRKRDEAMRLGGHRFVATSTLADKKKKNKENKDDDEEEDMWELDRLLVTTSALPDWDVIMPMMAVRSRIVPLSVGGRDLVVPYAPVLLRGVVIQSALVATRAVHRDMLAFAARHGVRPVVETFPLDEHGAKEAMDRLDKGQVHFRAVLLPRGEHEVEKEEEKAGKHKI</sequence>
<evidence type="ECO:0000256" key="6">
    <source>
        <dbReference type="RuleBase" id="RU361277"/>
    </source>
</evidence>
<keyword evidence="10" id="KW-1185">Reference proteome</keyword>
<comment type="pathway">
    <text evidence="2">Secondary metabolite biosynthesis.</text>
</comment>
<feature type="region of interest" description="Disordered" evidence="7">
    <location>
        <begin position="1"/>
        <end position="23"/>
    </location>
</feature>
<keyword evidence="3 6" id="KW-0479">Metal-binding</keyword>
<dbReference type="SMART" id="SM00829">
    <property type="entry name" value="PKS_ER"/>
    <property type="match status" value="1"/>
</dbReference>
<dbReference type="Proteomes" id="UP000315783">
    <property type="component" value="Unassembled WGS sequence"/>
</dbReference>
<dbReference type="FunFam" id="3.40.50.720:FF:000022">
    <property type="entry name" value="Cinnamyl alcohol dehydrogenase"/>
    <property type="match status" value="1"/>
</dbReference>
<keyword evidence="5" id="KW-0560">Oxidoreductase</keyword>
<evidence type="ECO:0000256" key="4">
    <source>
        <dbReference type="ARBA" id="ARBA00022833"/>
    </source>
</evidence>
<dbReference type="InterPro" id="IPR013149">
    <property type="entry name" value="ADH-like_C"/>
</dbReference>
<dbReference type="EMBL" id="SPUK01000012">
    <property type="protein sequence ID" value="TQV93287.1"/>
    <property type="molecule type" value="Genomic_DNA"/>
</dbReference>
<evidence type="ECO:0000256" key="5">
    <source>
        <dbReference type="ARBA" id="ARBA00023002"/>
    </source>
</evidence>
<keyword evidence="4 6" id="KW-0862">Zinc</keyword>
<dbReference type="GO" id="GO:0008270">
    <property type="term" value="F:zinc ion binding"/>
    <property type="evidence" value="ECO:0007669"/>
    <property type="project" value="InterPro"/>
</dbReference>
<accession>A0A545UUZ5</accession>
<dbReference type="Pfam" id="PF00107">
    <property type="entry name" value="ADH_zinc_N"/>
    <property type="match status" value="1"/>
</dbReference>
<dbReference type="InterPro" id="IPR047109">
    <property type="entry name" value="CAD-like"/>
</dbReference>
<name>A0A545UUZ5_9HYPO</name>
<reference evidence="9 10" key="1">
    <citation type="journal article" date="2019" name="Appl. Microbiol. Biotechnol.">
        <title>Genome sequence of Isaria javanica and comparative genome analysis insights into family S53 peptidase evolution in fungal entomopathogens.</title>
        <authorList>
            <person name="Lin R."/>
            <person name="Zhang X."/>
            <person name="Xin B."/>
            <person name="Zou M."/>
            <person name="Gao Y."/>
            <person name="Qin F."/>
            <person name="Hu Q."/>
            <person name="Xie B."/>
            <person name="Cheng X."/>
        </authorList>
    </citation>
    <scope>NUCLEOTIDE SEQUENCE [LARGE SCALE GENOMIC DNA]</scope>
    <source>
        <strain evidence="9 10">IJ1G</strain>
    </source>
</reference>
<comment type="caution">
    <text evidence="9">The sequence shown here is derived from an EMBL/GenBank/DDBJ whole genome shotgun (WGS) entry which is preliminary data.</text>
</comment>
<dbReference type="GO" id="GO:0016616">
    <property type="term" value="F:oxidoreductase activity, acting on the CH-OH group of donors, NAD or NADP as acceptor"/>
    <property type="evidence" value="ECO:0007669"/>
    <property type="project" value="InterPro"/>
</dbReference>
<dbReference type="InterPro" id="IPR011032">
    <property type="entry name" value="GroES-like_sf"/>
</dbReference>